<dbReference type="EMBL" id="WSTA01000001">
    <property type="protein sequence ID" value="MWB96970.1"/>
    <property type="molecule type" value="Genomic_DNA"/>
</dbReference>
<dbReference type="PRINTS" id="PR00742">
    <property type="entry name" value="GLHYDRLASE35"/>
</dbReference>
<comment type="caution">
    <text evidence="4">The sequence shown here is derived from an EMBL/GenBank/DDBJ whole genome shotgun (WGS) entry which is preliminary data.</text>
</comment>
<gene>
    <name evidence="4" type="ORF">GB864_00135</name>
</gene>
<accession>A0A6I4NRY0</accession>
<dbReference type="Proteomes" id="UP000438182">
    <property type="component" value="Unassembled WGS sequence"/>
</dbReference>
<keyword evidence="5" id="KW-1185">Reference proteome</keyword>
<protein>
    <submittedName>
        <fullName evidence="4">Beta-galactosidase</fullName>
    </submittedName>
</protein>
<proteinExistence type="inferred from homology"/>
<dbReference type="InterPro" id="IPR031330">
    <property type="entry name" value="Gly_Hdrlase_35_cat"/>
</dbReference>
<reference evidence="4 5" key="1">
    <citation type="submission" date="2019-12" db="EMBL/GenBank/DDBJ databases">
        <authorList>
            <person name="Kim Y.S."/>
        </authorList>
    </citation>
    <scope>NUCLEOTIDE SEQUENCE [LARGE SCALE GENOMIC DNA]</scope>
    <source>
        <strain evidence="4 5">MMS17-SY077</strain>
    </source>
</reference>
<dbReference type="InterPro" id="IPR001944">
    <property type="entry name" value="Glycoside_Hdrlase_35"/>
</dbReference>
<evidence type="ECO:0000313" key="5">
    <source>
        <dbReference type="Proteomes" id="UP000438182"/>
    </source>
</evidence>
<evidence type="ECO:0000313" key="4">
    <source>
        <dbReference type="EMBL" id="MWB96970.1"/>
    </source>
</evidence>
<evidence type="ECO:0000256" key="1">
    <source>
        <dbReference type="ARBA" id="ARBA00009809"/>
    </source>
</evidence>
<dbReference type="GO" id="GO:0004553">
    <property type="term" value="F:hydrolase activity, hydrolyzing O-glycosyl compounds"/>
    <property type="evidence" value="ECO:0007669"/>
    <property type="project" value="InterPro"/>
</dbReference>
<dbReference type="SUPFAM" id="SSF51445">
    <property type="entry name" value="(Trans)glycosidases"/>
    <property type="match status" value="1"/>
</dbReference>
<name>A0A6I4NRY0_9MICO</name>
<dbReference type="PANTHER" id="PTHR23421">
    <property type="entry name" value="BETA-GALACTOSIDASE RELATED"/>
    <property type="match status" value="1"/>
</dbReference>
<dbReference type="RefSeq" id="WP_160422247.1">
    <property type="nucleotide sequence ID" value="NZ_WSTA01000001.1"/>
</dbReference>
<dbReference type="Pfam" id="PF01301">
    <property type="entry name" value="Glyco_hydro_35"/>
    <property type="match status" value="1"/>
</dbReference>
<dbReference type="GO" id="GO:0005975">
    <property type="term" value="P:carbohydrate metabolic process"/>
    <property type="evidence" value="ECO:0007669"/>
    <property type="project" value="InterPro"/>
</dbReference>
<feature type="domain" description="Glycoside hydrolase 35 catalytic" evidence="3">
    <location>
        <begin position="17"/>
        <end position="361"/>
    </location>
</feature>
<dbReference type="Gene3D" id="3.20.20.80">
    <property type="entry name" value="Glycosidases"/>
    <property type="match status" value="1"/>
</dbReference>
<evidence type="ECO:0000259" key="3">
    <source>
        <dbReference type="Pfam" id="PF01301"/>
    </source>
</evidence>
<organism evidence="4 5">
    <name type="scientific">Agromyces seonyuensis</name>
    <dbReference type="NCBI Taxonomy" id="2662446"/>
    <lineage>
        <taxon>Bacteria</taxon>
        <taxon>Bacillati</taxon>
        <taxon>Actinomycetota</taxon>
        <taxon>Actinomycetes</taxon>
        <taxon>Micrococcales</taxon>
        <taxon>Microbacteriaceae</taxon>
        <taxon>Agromyces</taxon>
    </lineage>
</organism>
<sequence>MANEIDARPGLALTSRSLVRNGRPWIPVSGELHYSRVPRERWRERLQLMRSGGIDVVATYVFWLHHQPQPGEARFDGRLDVAEFIRLCAELELELILRIGPWCHGEARNGGFPDWVQAAPVAHRTDDPGYLELVADWFARLSAEIAPLCGPDGPIIGIQIENELYDQPQHLATLKGMARELGMTAPLYTATAWGGAELPGAELFPLYSGYGDGFWVDADAPWDATFRQHFFFSDQWDDPGVGADVRGVDITDVAVKERDDRFPPATCELGGGMATPYHRRVVPAGADIAAVANAKLGSGSAWQGYYMYAGGTNPADRGPMQESHETGYPNDLPVFDYDFHAAIGAAGDLGPSHSALRRQHAFIAAFGAELAGMPASFPDASPSGPEDATTLRWALRSDGRRGFVFVNWHQPHVPLPPRHGVRFRLELPGGERTIGGAGLDIRPGVVARWPFGLDVGGVELLWASASALTVLGEDTLVLVADSVDDVRFAVDPGVDVVGAELGLDGAFVVDGETGGLVELVRGDARGTLLVVGHEDAERVWVLERPHRRLLRSASPIWSDGDRLGVRSASLPAVSEWRGAWMPLDLAAEATGTGRDDVAILQTRDAGEPSAGYGTFAGRPSAPDTAWRAGIGATWRLGDLGAPVDGLRRTLEVVWAGDVAELLVDDVVVADRFWDGTVWRIDLDALDGAVADRAVIRITPIARESPVWLAPAAADRLRAGAAATASLDGVVLVRSAIWRA</sequence>
<dbReference type="InterPro" id="IPR017853">
    <property type="entry name" value="GH"/>
</dbReference>
<evidence type="ECO:0000256" key="2">
    <source>
        <dbReference type="RuleBase" id="RU003679"/>
    </source>
</evidence>
<dbReference type="AlphaFoldDB" id="A0A6I4NRY0"/>
<comment type="similarity">
    <text evidence="1 2">Belongs to the glycosyl hydrolase 35 family.</text>
</comment>